<feature type="domain" description="RING-type" evidence="5">
    <location>
        <begin position="103"/>
        <end position="145"/>
    </location>
</feature>
<dbReference type="SUPFAM" id="SSF57850">
    <property type="entry name" value="RING/U-box"/>
    <property type="match status" value="1"/>
</dbReference>
<protein>
    <submittedName>
        <fullName evidence="6">E3 ubiquitin-ligase ZSWIM2</fullName>
    </submittedName>
</protein>
<dbReference type="PANTHER" id="PTHR47035">
    <property type="entry name" value="OS11G0150450 PROTEIN"/>
    <property type="match status" value="1"/>
</dbReference>
<dbReference type="OrthoDB" id="8062037at2759"/>
<evidence type="ECO:0000313" key="7">
    <source>
        <dbReference type="Proteomes" id="UP000276133"/>
    </source>
</evidence>
<dbReference type="GO" id="GO:0016874">
    <property type="term" value="F:ligase activity"/>
    <property type="evidence" value="ECO:0007669"/>
    <property type="project" value="UniProtKB-KW"/>
</dbReference>
<feature type="compositionally biased region" description="Polar residues" evidence="4">
    <location>
        <begin position="372"/>
        <end position="396"/>
    </location>
</feature>
<evidence type="ECO:0000256" key="2">
    <source>
        <dbReference type="ARBA" id="ARBA00022833"/>
    </source>
</evidence>
<reference evidence="6 7" key="1">
    <citation type="journal article" date="2018" name="Sci. Rep.">
        <title>Genomic signatures of local adaptation to the degree of environmental predictability in rotifers.</title>
        <authorList>
            <person name="Franch-Gras L."/>
            <person name="Hahn C."/>
            <person name="Garcia-Roger E.M."/>
            <person name="Carmona M.J."/>
            <person name="Serra M."/>
            <person name="Gomez A."/>
        </authorList>
    </citation>
    <scope>NUCLEOTIDE SEQUENCE [LARGE SCALE GENOMIC DNA]</scope>
    <source>
        <strain evidence="6">HYR1</strain>
    </source>
</reference>
<evidence type="ECO:0000259" key="5">
    <source>
        <dbReference type="PROSITE" id="PS50089"/>
    </source>
</evidence>
<dbReference type="AlphaFoldDB" id="A0A3M7R2P8"/>
<dbReference type="STRING" id="10195.A0A3M7R2P8"/>
<dbReference type="SMART" id="SM00184">
    <property type="entry name" value="RING"/>
    <property type="match status" value="1"/>
</dbReference>
<keyword evidence="2" id="KW-0862">Zinc</keyword>
<dbReference type="InterPro" id="IPR001841">
    <property type="entry name" value="Znf_RING"/>
</dbReference>
<dbReference type="PROSITE" id="PS50089">
    <property type="entry name" value="ZF_RING_2"/>
    <property type="match status" value="1"/>
</dbReference>
<feature type="region of interest" description="Disordered" evidence="4">
    <location>
        <begin position="359"/>
        <end position="396"/>
    </location>
</feature>
<sequence>MNHKSLSSSLISAIQSRILIKNSKISQKYRKATRDHVGPLPHAIIQSLETRELSEQDYELLLQLNPSNGEQKQYSSIPEKVIKSWKTEKVRQNSPLLNPGFQCRICLRPYQLNQIVRKLPDCKHKFHLDCIDNWLLHSHPTCPIDGLVVWDPITAQMEQEEKKAKAGKACDIQKKTEPVPDLSFGIIINNKSNFQEIKNECKAKNEKFKSKLNQRAPSTDKKQHLTDKNLRIEIEGKNLNLHPNDSIIHTRTILPKILSKQKSSSFMTSMIGKRSNSTDGLTNVGFHNNIFDNLFNMNTLLNSKPYQLTRLPAKVNHQSDFYDNDEDYENFEELDQLNENNSARESIKIEDYESIRSHLSTNNSDGAAPSKTRLSNSNIEFNQGSPSIKQANQSSSLAKNRLKIRRLNKTASSVKTAKEIFEFPLMKLIISKNAGYADNFTHFFFNSNFNLNRFRLVVSEPKS</sequence>
<evidence type="ECO:0000256" key="4">
    <source>
        <dbReference type="SAM" id="MobiDB-lite"/>
    </source>
</evidence>
<dbReference type="Pfam" id="PF13639">
    <property type="entry name" value="zf-RING_2"/>
    <property type="match status" value="1"/>
</dbReference>
<dbReference type="Gene3D" id="3.30.40.10">
    <property type="entry name" value="Zinc/RING finger domain, C3HC4 (zinc finger)"/>
    <property type="match status" value="1"/>
</dbReference>
<evidence type="ECO:0000256" key="3">
    <source>
        <dbReference type="PROSITE-ProRule" id="PRU00175"/>
    </source>
</evidence>
<keyword evidence="1 3" id="KW-0479">Metal-binding</keyword>
<keyword evidence="6" id="KW-0436">Ligase</keyword>
<evidence type="ECO:0000313" key="6">
    <source>
        <dbReference type="EMBL" id="RNA17644.1"/>
    </source>
</evidence>
<keyword evidence="1 3" id="KW-0863">Zinc-finger</keyword>
<proteinExistence type="predicted"/>
<comment type="caution">
    <text evidence="6">The sequence shown here is derived from an EMBL/GenBank/DDBJ whole genome shotgun (WGS) entry which is preliminary data.</text>
</comment>
<evidence type="ECO:0000256" key="1">
    <source>
        <dbReference type="ARBA" id="ARBA00022771"/>
    </source>
</evidence>
<name>A0A3M7R2P8_BRAPC</name>
<dbReference type="GO" id="GO:0008270">
    <property type="term" value="F:zinc ion binding"/>
    <property type="evidence" value="ECO:0007669"/>
    <property type="project" value="UniProtKB-KW"/>
</dbReference>
<keyword evidence="7" id="KW-1185">Reference proteome</keyword>
<dbReference type="PANTHER" id="PTHR47035:SF4">
    <property type="entry name" value="OS02G0676500 PROTEIN"/>
    <property type="match status" value="1"/>
</dbReference>
<dbReference type="CDD" id="cd16486">
    <property type="entry name" value="mRING-H2-C3H2C2D_ZSWM2"/>
    <property type="match status" value="1"/>
</dbReference>
<dbReference type="Proteomes" id="UP000276133">
    <property type="component" value="Unassembled WGS sequence"/>
</dbReference>
<dbReference type="InterPro" id="IPR053070">
    <property type="entry name" value="RING-type_E3_ubiquitin-ligase"/>
</dbReference>
<dbReference type="EMBL" id="REGN01004409">
    <property type="protein sequence ID" value="RNA17644.1"/>
    <property type="molecule type" value="Genomic_DNA"/>
</dbReference>
<dbReference type="InterPro" id="IPR013083">
    <property type="entry name" value="Znf_RING/FYVE/PHD"/>
</dbReference>
<accession>A0A3M7R2P8</accession>
<organism evidence="6 7">
    <name type="scientific">Brachionus plicatilis</name>
    <name type="common">Marine rotifer</name>
    <name type="synonym">Brachionus muelleri</name>
    <dbReference type="NCBI Taxonomy" id="10195"/>
    <lineage>
        <taxon>Eukaryota</taxon>
        <taxon>Metazoa</taxon>
        <taxon>Spiralia</taxon>
        <taxon>Gnathifera</taxon>
        <taxon>Rotifera</taxon>
        <taxon>Eurotatoria</taxon>
        <taxon>Monogononta</taxon>
        <taxon>Pseudotrocha</taxon>
        <taxon>Ploima</taxon>
        <taxon>Brachionidae</taxon>
        <taxon>Brachionus</taxon>
    </lineage>
</organism>
<gene>
    <name evidence="6" type="ORF">BpHYR1_028433</name>
</gene>